<dbReference type="EMBL" id="JACHKF010000001">
    <property type="protein sequence ID" value="MBB6567744.1"/>
    <property type="molecule type" value="Genomic_DNA"/>
</dbReference>
<dbReference type="SUPFAM" id="SSF55729">
    <property type="entry name" value="Acyl-CoA N-acyltransferases (Nat)"/>
    <property type="match status" value="1"/>
</dbReference>
<evidence type="ECO:0000313" key="3">
    <source>
        <dbReference type="EMBL" id="NOL39660.1"/>
    </source>
</evidence>
<gene>
    <name evidence="2" type="ORF">HNR71_003381</name>
    <name evidence="3" type="ORF">HPO96_05315</name>
</gene>
<dbReference type="EMBL" id="JABJRC010000001">
    <property type="protein sequence ID" value="NOL39660.1"/>
    <property type="molecule type" value="Genomic_DNA"/>
</dbReference>
<dbReference type="PROSITE" id="PS51186">
    <property type="entry name" value="GNAT"/>
    <property type="match status" value="1"/>
</dbReference>
<name>A0A7Y4KVU2_9ACTN</name>
<evidence type="ECO:0000313" key="4">
    <source>
        <dbReference type="Proteomes" id="UP000534306"/>
    </source>
</evidence>
<reference evidence="3 4" key="1">
    <citation type="submission" date="2020-05" db="EMBL/GenBank/DDBJ databases">
        <title>Genome sequence of Kribbella sandramycini ATCC 39419.</title>
        <authorList>
            <person name="Maclea K.S."/>
            <person name="Fair J.L."/>
        </authorList>
    </citation>
    <scope>NUCLEOTIDE SEQUENCE [LARGE SCALE GENOMIC DNA]</scope>
    <source>
        <strain evidence="3 4">ATCC 39419</strain>
    </source>
</reference>
<dbReference type="InterPro" id="IPR016181">
    <property type="entry name" value="Acyl_CoA_acyltransferase"/>
</dbReference>
<evidence type="ECO:0000313" key="2">
    <source>
        <dbReference type="EMBL" id="MBB6567744.1"/>
    </source>
</evidence>
<comment type="caution">
    <text evidence="3">The sequence shown here is derived from an EMBL/GenBank/DDBJ whole genome shotgun (WGS) entry which is preliminary data.</text>
</comment>
<reference evidence="2 5" key="2">
    <citation type="submission" date="2020-08" db="EMBL/GenBank/DDBJ databases">
        <title>Sequencing the genomes of 1000 actinobacteria strains.</title>
        <authorList>
            <person name="Klenk H.-P."/>
        </authorList>
    </citation>
    <scope>NUCLEOTIDE SEQUENCE [LARGE SCALE GENOMIC DNA]</scope>
    <source>
        <strain evidence="2 5">DSM 15626</strain>
    </source>
</reference>
<evidence type="ECO:0000313" key="5">
    <source>
        <dbReference type="Proteomes" id="UP000553957"/>
    </source>
</evidence>
<dbReference type="AlphaFoldDB" id="A0A7Y4KVU2"/>
<dbReference type="GO" id="GO:0016747">
    <property type="term" value="F:acyltransferase activity, transferring groups other than amino-acyl groups"/>
    <property type="evidence" value="ECO:0007669"/>
    <property type="project" value="InterPro"/>
</dbReference>
<dbReference type="RefSeq" id="WP_171671461.1">
    <property type="nucleotide sequence ID" value="NZ_BAAAGT010000003.1"/>
</dbReference>
<protein>
    <submittedName>
        <fullName evidence="3">GNAT family N-acetyltransferase</fullName>
    </submittedName>
    <submittedName>
        <fullName evidence="2">GNAT superfamily N-acetyltransferase</fullName>
    </submittedName>
</protein>
<dbReference type="Gene3D" id="3.40.630.30">
    <property type="match status" value="1"/>
</dbReference>
<dbReference type="Proteomes" id="UP000534306">
    <property type="component" value="Unassembled WGS sequence"/>
</dbReference>
<keyword evidence="4" id="KW-1185">Reference proteome</keyword>
<dbReference type="Proteomes" id="UP000553957">
    <property type="component" value="Unassembled WGS sequence"/>
</dbReference>
<keyword evidence="3" id="KW-0808">Transferase</keyword>
<feature type="domain" description="N-acetyltransferase" evidence="1">
    <location>
        <begin position="132"/>
        <end position="273"/>
    </location>
</feature>
<dbReference type="Pfam" id="PF00583">
    <property type="entry name" value="Acetyltransf_1"/>
    <property type="match status" value="1"/>
</dbReference>
<dbReference type="CDD" id="cd04301">
    <property type="entry name" value="NAT_SF"/>
    <property type="match status" value="1"/>
</dbReference>
<evidence type="ECO:0000259" key="1">
    <source>
        <dbReference type="PROSITE" id="PS51186"/>
    </source>
</evidence>
<sequence length="273" mass="29221">MIDPDVALLETIEAETAWDFQVYTPSDAVLRYGMTWARIGGGVALAVRDDTTGRGSRALGFGATEPVTGELVDSLIDFYRANGNSRATLQFAPSALPPDWDKIRARHGLTAGATHLKLSRSAGPVTPATTGLRIAEVEVERAELWASVMVRGFSMPAEQLVPSVQNVAARPGWTMFAAFEGDRMVAAAGLLIRGGIAEMTGASTLPGYRRQGAQSALLAARIQKAAAGGASLLSAETTKTEEGSRSISLNNLLRAGFEIRYERLDWNWRSQPS</sequence>
<dbReference type="InterPro" id="IPR000182">
    <property type="entry name" value="GNAT_dom"/>
</dbReference>
<organism evidence="3 4">
    <name type="scientific">Kribbella sandramycini</name>
    <dbReference type="NCBI Taxonomy" id="60450"/>
    <lineage>
        <taxon>Bacteria</taxon>
        <taxon>Bacillati</taxon>
        <taxon>Actinomycetota</taxon>
        <taxon>Actinomycetes</taxon>
        <taxon>Propionibacteriales</taxon>
        <taxon>Kribbellaceae</taxon>
        <taxon>Kribbella</taxon>
    </lineage>
</organism>
<accession>A0A7Y4KVU2</accession>
<proteinExistence type="predicted"/>